<dbReference type="AlphaFoldDB" id="A0A381WJ18"/>
<reference evidence="1" key="1">
    <citation type="submission" date="2018-05" db="EMBL/GenBank/DDBJ databases">
        <authorList>
            <person name="Lanie J.A."/>
            <person name="Ng W.-L."/>
            <person name="Kazmierczak K.M."/>
            <person name="Andrzejewski T.M."/>
            <person name="Davidsen T.M."/>
            <person name="Wayne K.J."/>
            <person name="Tettelin H."/>
            <person name="Glass J.I."/>
            <person name="Rusch D."/>
            <person name="Podicherti R."/>
            <person name="Tsui H.-C.T."/>
            <person name="Winkler M.E."/>
        </authorList>
    </citation>
    <scope>NUCLEOTIDE SEQUENCE</scope>
</reference>
<accession>A0A381WJ18</accession>
<name>A0A381WJ18_9ZZZZ</name>
<gene>
    <name evidence="1" type="ORF">METZ01_LOCUS104777</name>
</gene>
<organism evidence="1">
    <name type="scientific">marine metagenome</name>
    <dbReference type="NCBI Taxonomy" id="408172"/>
    <lineage>
        <taxon>unclassified sequences</taxon>
        <taxon>metagenomes</taxon>
        <taxon>ecological metagenomes</taxon>
    </lineage>
</organism>
<proteinExistence type="predicted"/>
<sequence length="27" mass="3288">MKTTPAMKHILIWINFQSLFDQLRKKV</sequence>
<dbReference type="EMBL" id="UINC01011821">
    <property type="protein sequence ID" value="SVA51923.1"/>
    <property type="molecule type" value="Genomic_DNA"/>
</dbReference>
<protein>
    <submittedName>
        <fullName evidence="1">Uncharacterized protein</fullName>
    </submittedName>
</protein>
<evidence type="ECO:0000313" key="1">
    <source>
        <dbReference type="EMBL" id="SVA51923.1"/>
    </source>
</evidence>